<name>A0A4R0XFP0_9BURK</name>
<feature type="domain" description="DUF4440" evidence="1">
    <location>
        <begin position="11"/>
        <end position="118"/>
    </location>
</feature>
<dbReference type="InterPro" id="IPR032710">
    <property type="entry name" value="NTF2-like_dom_sf"/>
</dbReference>
<dbReference type="InterPro" id="IPR027843">
    <property type="entry name" value="DUF4440"/>
</dbReference>
<accession>A0A4R0XFP0</accession>
<dbReference type="Proteomes" id="UP000294200">
    <property type="component" value="Unassembled WGS sequence"/>
</dbReference>
<evidence type="ECO:0000313" key="3">
    <source>
        <dbReference type="Proteomes" id="UP000294200"/>
    </source>
</evidence>
<gene>
    <name evidence="2" type="ORF">BZM27_24910</name>
</gene>
<comment type="caution">
    <text evidence="2">The sequence shown here is derived from an EMBL/GenBank/DDBJ whole genome shotgun (WGS) entry which is preliminary data.</text>
</comment>
<dbReference type="EMBL" id="MWML01000098">
    <property type="protein sequence ID" value="TCG06640.1"/>
    <property type="molecule type" value="Genomic_DNA"/>
</dbReference>
<protein>
    <submittedName>
        <fullName evidence="2">DUF4440 domain-containing protein</fullName>
    </submittedName>
</protein>
<evidence type="ECO:0000313" key="2">
    <source>
        <dbReference type="EMBL" id="TCG06640.1"/>
    </source>
</evidence>
<dbReference type="AlphaFoldDB" id="A0A4R0XFP0"/>
<dbReference type="SUPFAM" id="SSF54427">
    <property type="entry name" value="NTF2-like"/>
    <property type="match status" value="1"/>
</dbReference>
<sequence length="128" mass="14672">MKHAFAQAAVDAMEKQRCDATVSGDMMTLASLLDDELMFVHSSGYVHGKSEYLTFLADKIDTRQIKRPQPLAYRFLPDMVITTGRLEQSLVRRTDGSEVKLRALVTQIWIKREAVWKLWHVHSGRLPD</sequence>
<keyword evidence="3" id="KW-1185">Reference proteome</keyword>
<proteinExistence type="predicted"/>
<dbReference type="Pfam" id="PF14534">
    <property type="entry name" value="DUF4440"/>
    <property type="match status" value="1"/>
</dbReference>
<evidence type="ECO:0000259" key="1">
    <source>
        <dbReference type="Pfam" id="PF14534"/>
    </source>
</evidence>
<dbReference type="Gene3D" id="3.10.450.50">
    <property type="match status" value="1"/>
</dbReference>
<organism evidence="2 3">
    <name type="scientific">Paraburkholderia steynii</name>
    <dbReference type="NCBI Taxonomy" id="1245441"/>
    <lineage>
        <taxon>Bacteria</taxon>
        <taxon>Pseudomonadati</taxon>
        <taxon>Pseudomonadota</taxon>
        <taxon>Betaproteobacteria</taxon>
        <taxon>Burkholderiales</taxon>
        <taxon>Burkholderiaceae</taxon>
        <taxon>Paraburkholderia</taxon>
    </lineage>
</organism>
<reference evidence="2 3" key="1">
    <citation type="submission" date="2017-02" db="EMBL/GenBank/DDBJ databases">
        <title>Paraburkholderia sophoroidis sp. nov. and Paraburkholderia steynii sp. nov. rhizobial symbionts of the fynbos legume Hypocalyptus sophoroides.</title>
        <authorList>
            <person name="Steenkamp E.T."/>
            <person name="Beukes C.W."/>
            <person name="Van Zyl E."/>
            <person name="Avontuur J."/>
            <person name="Chan W.Y."/>
            <person name="Hassen A."/>
            <person name="Palmer M."/>
            <person name="Mthombeni L."/>
            <person name="Phalane F."/>
            <person name="Sereme K."/>
            <person name="Venter S.N."/>
        </authorList>
    </citation>
    <scope>NUCLEOTIDE SEQUENCE [LARGE SCALE GENOMIC DNA]</scope>
    <source>
        <strain evidence="2 3">HC1.1ba</strain>
    </source>
</reference>